<keyword evidence="2" id="KW-1185">Reference proteome</keyword>
<evidence type="ECO:0000313" key="2">
    <source>
        <dbReference type="Proteomes" id="UP000187203"/>
    </source>
</evidence>
<sequence length="45" mass="5194">MKAKGDTIETGEWKRLWREEEGVKERGKMSLESCGEDECVMMGKD</sequence>
<evidence type="ECO:0000313" key="1">
    <source>
        <dbReference type="EMBL" id="OMO59424.1"/>
    </source>
</evidence>
<gene>
    <name evidence="1" type="ORF">COLO4_34226</name>
</gene>
<name>A0A1R3GMT4_9ROSI</name>
<comment type="caution">
    <text evidence="1">The sequence shown here is derived from an EMBL/GenBank/DDBJ whole genome shotgun (WGS) entry which is preliminary data.</text>
</comment>
<dbReference type="Proteomes" id="UP000187203">
    <property type="component" value="Unassembled WGS sequence"/>
</dbReference>
<accession>A0A1R3GMT4</accession>
<dbReference type="EMBL" id="AWUE01022152">
    <property type="protein sequence ID" value="OMO59424.1"/>
    <property type="molecule type" value="Genomic_DNA"/>
</dbReference>
<organism evidence="1 2">
    <name type="scientific">Corchorus olitorius</name>
    <dbReference type="NCBI Taxonomy" id="93759"/>
    <lineage>
        <taxon>Eukaryota</taxon>
        <taxon>Viridiplantae</taxon>
        <taxon>Streptophyta</taxon>
        <taxon>Embryophyta</taxon>
        <taxon>Tracheophyta</taxon>
        <taxon>Spermatophyta</taxon>
        <taxon>Magnoliopsida</taxon>
        <taxon>eudicotyledons</taxon>
        <taxon>Gunneridae</taxon>
        <taxon>Pentapetalae</taxon>
        <taxon>rosids</taxon>
        <taxon>malvids</taxon>
        <taxon>Malvales</taxon>
        <taxon>Malvaceae</taxon>
        <taxon>Grewioideae</taxon>
        <taxon>Apeibeae</taxon>
        <taxon>Corchorus</taxon>
    </lineage>
</organism>
<dbReference type="AlphaFoldDB" id="A0A1R3GMT4"/>
<proteinExistence type="predicted"/>
<protein>
    <submittedName>
        <fullName evidence="1">Uncharacterized protein</fullName>
    </submittedName>
</protein>
<reference evidence="2" key="1">
    <citation type="submission" date="2013-09" db="EMBL/GenBank/DDBJ databases">
        <title>Corchorus olitorius genome sequencing.</title>
        <authorList>
            <person name="Alam M."/>
            <person name="Haque M.S."/>
            <person name="Islam M.S."/>
            <person name="Emdad E.M."/>
            <person name="Islam M.M."/>
            <person name="Ahmed B."/>
            <person name="Halim A."/>
            <person name="Hossen Q.M.M."/>
            <person name="Hossain M.Z."/>
            <person name="Ahmed R."/>
            <person name="Khan M.M."/>
            <person name="Islam R."/>
            <person name="Rashid M.M."/>
            <person name="Khan S.A."/>
            <person name="Rahman M.S."/>
            <person name="Alam M."/>
            <person name="Yahiya A.S."/>
            <person name="Khan M.S."/>
            <person name="Azam M.S."/>
            <person name="Haque T."/>
            <person name="Lashkar M.Z.H."/>
            <person name="Akhand A.I."/>
            <person name="Morshed G."/>
            <person name="Roy S."/>
            <person name="Uddin K.S."/>
            <person name="Rabeya T."/>
            <person name="Hossain A.S."/>
            <person name="Chowdhury A."/>
            <person name="Snigdha A.R."/>
            <person name="Mortoza M.S."/>
            <person name="Matin S.A."/>
            <person name="Hoque S.M.E."/>
            <person name="Islam M.K."/>
            <person name="Roy D.K."/>
            <person name="Haider R."/>
            <person name="Moosa M.M."/>
            <person name="Elias S.M."/>
            <person name="Hasan A.M."/>
            <person name="Jahan S."/>
            <person name="Shafiuddin M."/>
            <person name="Mahmood N."/>
            <person name="Shommy N.S."/>
        </authorList>
    </citation>
    <scope>NUCLEOTIDE SEQUENCE [LARGE SCALE GENOMIC DNA]</scope>
    <source>
        <strain evidence="2">cv. O-4</strain>
    </source>
</reference>